<organism evidence="1 2">
    <name type="scientific">Skeletonema marinoi</name>
    <dbReference type="NCBI Taxonomy" id="267567"/>
    <lineage>
        <taxon>Eukaryota</taxon>
        <taxon>Sar</taxon>
        <taxon>Stramenopiles</taxon>
        <taxon>Ochrophyta</taxon>
        <taxon>Bacillariophyta</taxon>
        <taxon>Coscinodiscophyceae</taxon>
        <taxon>Thalassiosirophycidae</taxon>
        <taxon>Thalassiosirales</taxon>
        <taxon>Skeletonemataceae</taxon>
        <taxon>Skeletonema</taxon>
        <taxon>Skeletonema marinoi-dohrnii complex</taxon>
    </lineage>
</organism>
<protein>
    <submittedName>
        <fullName evidence="1">Uncharacterized protein</fullName>
    </submittedName>
</protein>
<name>A0AAD9DG22_9STRA</name>
<evidence type="ECO:0000313" key="1">
    <source>
        <dbReference type="EMBL" id="KAK1746381.1"/>
    </source>
</evidence>
<gene>
    <name evidence="1" type="ORF">QTG54_002988</name>
</gene>
<dbReference type="Proteomes" id="UP001224775">
    <property type="component" value="Unassembled WGS sequence"/>
</dbReference>
<comment type="caution">
    <text evidence="1">The sequence shown here is derived from an EMBL/GenBank/DDBJ whole genome shotgun (WGS) entry which is preliminary data.</text>
</comment>
<accession>A0AAD9DG22</accession>
<keyword evidence="2" id="KW-1185">Reference proteome</keyword>
<evidence type="ECO:0000313" key="2">
    <source>
        <dbReference type="Proteomes" id="UP001224775"/>
    </source>
</evidence>
<sequence length="1299" mass="143723">MFPDTYVPSSKRSSGHLVEYDYAFDVGEETQLDTVSLSYGASHPMLKGGTIVSCMLESIYAYGSIHAREGAVVDPSEKLRKRNILRHLPAVDFTAGVQNMFIPKSSVSYLDDGNTRSIPEMDGGRLQIRVLGGLDESMLNSNVSSSQIVKEGIKVVADFGVTTFASKNESNLNEFPELDIFDKLCSYILGTCDGSITCHLRPQRLLSSTSSSGPNFYNPLEAYEIDFSGSKVSLRLKEANFNLGHRRVIVPTETTFAVKVLESVVNMGFEGTTKCELAWDFQGTSPILQVTAPGHTIAQTSHEDRKQAPLLIKALCQGRLNLDVSSVGGISFTQASTSRENKEGLYDWKFFNALVSPDDDSPARMMDVLHDKKTMNRLLAVTKLINADLEKIASYLLTKVWRAKEIFDQEGVSDPGHAIPGHRMARLMSLFLCGDVSQVDEILPVIQRVVAGNGVDVVKVKELIRKHVSKYDDWAAEIDRAVKWAAMMLGPMTVPSPFVETEVPPLTECLDSKRYAGIPTAKSLYVTLHDKPKLPLDPTFSNLVSRIAPYMTFRQVSYVLNSRPASHWQPFDLKRLRYVYATKKKVDEISESYGGLSFMPQSFFVSVFLGEATRSSLRAATASNDNTNNPEAEVKVGNRSALDMLRRQRSPKFDSEGFIMSPAGRVASMNDFGNFRSNQNLLDSASDVSDDLLGDSLLGPQDIAVLLQAGLTSAIKGSTVVQLNQRMLLDLMASQPASFAIGVLAELGADGPRQLANALMALCDLDQGSFKEAHCIDIHALLEMWLPGLKIPRRDDYLAGGRWARQSFYDAIYGVAISILDLSETYIGLKLRIQQVRHHNERDPLPVPMELVSDLNDQPTSQLMSTIKEAVTKISVADDLAQTAFDDLRSSGRSTKDSDLCTTACQAYKEAFAACAQVISIDKLAFQSDWLKAFFRRNYDALMVKSIYDNIVDDVDQVRVWMEALRRGSMGNTQTQPDPFFICPEEQNEQDLIDGVIDALFFDKKELEYIKNDPLVRMLIGNDPGHYNFTIITAMGVITEGKQGTELHTAIERLEKERGVATIRADTGTARSIDYNANKIEEAVNIAVELKRPYGLVGYSQGCANEMNFEAMMISGTPDQQKVITGDYGLVCRQLLFSAANGSMHGPATEAKVHQLITMIEEFLKYQQGYFSRAFISTTIDVLNSGLDSSAFQKFLGGTKSFLPYASRTFWREAQHLPHIPTCVIRGVLEAHTTPESLDMLSNTLTKQSGSALHDSQVHVYDAVGHPVYSKTEMVAFSRVQTWEGQFNGLTTGLLSAKK</sequence>
<reference evidence="1" key="1">
    <citation type="submission" date="2023-06" db="EMBL/GenBank/DDBJ databases">
        <title>Survivors Of The Sea: Transcriptome response of Skeletonema marinoi to long-term dormancy.</title>
        <authorList>
            <person name="Pinder M.I.M."/>
            <person name="Kourtchenko O."/>
            <person name="Robertson E.K."/>
            <person name="Larsson T."/>
            <person name="Maumus F."/>
            <person name="Osuna-Cruz C.M."/>
            <person name="Vancaester E."/>
            <person name="Stenow R."/>
            <person name="Vandepoele K."/>
            <person name="Ploug H."/>
            <person name="Bruchert V."/>
            <person name="Godhe A."/>
            <person name="Topel M."/>
        </authorList>
    </citation>
    <scope>NUCLEOTIDE SEQUENCE</scope>
    <source>
        <strain evidence="1">R05AC</strain>
    </source>
</reference>
<dbReference type="EMBL" id="JATAAI010000004">
    <property type="protein sequence ID" value="KAK1746381.1"/>
    <property type="molecule type" value="Genomic_DNA"/>
</dbReference>
<proteinExistence type="predicted"/>